<dbReference type="PANTHER" id="PTHR11705">
    <property type="entry name" value="PROTEASE FAMILY M14 CARBOXYPEPTIDASE A,B"/>
    <property type="match status" value="1"/>
</dbReference>
<dbReference type="InterPro" id="IPR000834">
    <property type="entry name" value="Peptidase_M14"/>
</dbReference>
<evidence type="ECO:0000256" key="4">
    <source>
        <dbReference type="ARBA" id="ARBA00022723"/>
    </source>
</evidence>
<reference evidence="9" key="1">
    <citation type="submission" date="2018-05" db="EMBL/GenBank/DDBJ databases">
        <authorList>
            <person name="Lanie J.A."/>
            <person name="Ng W.-L."/>
            <person name="Kazmierczak K.M."/>
            <person name="Andrzejewski T.M."/>
            <person name="Davidsen T.M."/>
            <person name="Wayne K.J."/>
            <person name="Tettelin H."/>
            <person name="Glass J.I."/>
            <person name="Rusch D."/>
            <person name="Podicherti R."/>
            <person name="Tsui H.-C.T."/>
            <person name="Winkler M.E."/>
        </authorList>
    </citation>
    <scope>NUCLEOTIDE SEQUENCE</scope>
</reference>
<evidence type="ECO:0000313" key="9">
    <source>
        <dbReference type="EMBL" id="SVA38927.1"/>
    </source>
</evidence>
<gene>
    <name evidence="9" type="ORF">METZ01_LOCUS91781</name>
</gene>
<dbReference type="SUPFAM" id="SSF53187">
    <property type="entry name" value="Zn-dependent exopeptidases"/>
    <property type="match status" value="1"/>
</dbReference>
<dbReference type="GO" id="GO:0006508">
    <property type="term" value="P:proteolysis"/>
    <property type="evidence" value="ECO:0007669"/>
    <property type="project" value="UniProtKB-KW"/>
</dbReference>
<evidence type="ECO:0000259" key="8">
    <source>
        <dbReference type="PROSITE" id="PS52035"/>
    </source>
</evidence>
<evidence type="ECO:0000256" key="6">
    <source>
        <dbReference type="ARBA" id="ARBA00022833"/>
    </source>
</evidence>
<dbReference type="SMART" id="SM00631">
    <property type="entry name" value="Zn_pept"/>
    <property type="match status" value="1"/>
</dbReference>
<feature type="non-terminal residue" evidence="9">
    <location>
        <position position="317"/>
    </location>
</feature>
<evidence type="ECO:0000256" key="1">
    <source>
        <dbReference type="ARBA" id="ARBA00001947"/>
    </source>
</evidence>
<keyword evidence="5" id="KW-0378">Hydrolase</keyword>
<organism evidence="9">
    <name type="scientific">marine metagenome</name>
    <dbReference type="NCBI Taxonomy" id="408172"/>
    <lineage>
        <taxon>unclassified sequences</taxon>
        <taxon>metagenomes</taxon>
        <taxon>ecological metagenomes</taxon>
    </lineage>
</organism>
<dbReference type="GO" id="GO:0005615">
    <property type="term" value="C:extracellular space"/>
    <property type="evidence" value="ECO:0007669"/>
    <property type="project" value="TreeGrafter"/>
</dbReference>
<dbReference type="Gene3D" id="3.40.630.10">
    <property type="entry name" value="Zn peptidases"/>
    <property type="match status" value="1"/>
</dbReference>
<name>A0A381VGZ8_9ZZZZ</name>
<dbReference type="GO" id="GO:0008270">
    <property type="term" value="F:zinc ion binding"/>
    <property type="evidence" value="ECO:0007669"/>
    <property type="project" value="InterPro"/>
</dbReference>
<feature type="domain" description="Peptidase M14" evidence="8">
    <location>
        <begin position="21"/>
        <end position="317"/>
    </location>
</feature>
<dbReference type="PROSITE" id="PS52035">
    <property type="entry name" value="PEPTIDASE_M14"/>
    <property type="match status" value="1"/>
</dbReference>
<keyword evidence="7" id="KW-0482">Metalloprotease</keyword>
<keyword evidence="3" id="KW-0645">Protease</keyword>
<evidence type="ECO:0000256" key="2">
    <source>
        <dbReference type="ARBA" id="ARBA00005988"/>
    </source>
</evidence>
<dbReference type="EMBL" id="UINC01008656">
    <property type="protein sequence ID" value="SVA38927.1"/>
    <property type="molecule type" value="Genomic_DNA"/>
</dbReference>
<evidence type="ECO:0000256" key="7">
    <source>
        <dbReference type="ARBA" id="ARBA00023049"/>
    </source>
</evidence>
<accession>A0A381VGZ8</accession>
<comment type="cofactor">
    <cofactor evidence="1">
        <name>Zn(2+)</name>
        <dbReference type="ChEBI" id="CHEBI:29105"/>
    </cofactor>
</comment>
<sequence length="317" mass="36058">MKFVLLIIFIGTLSGQVLDERYHTTEEIYSLLDSLNQLEELNGWFHLDTIGYSTQENIPILAAKISDNAHIKEDEPRVLFVGQVHGEEILGVEVIMELLNDLLFPGASMYTHMNILKEYLEIWLVPTGNPDGLNVVHEGLDVSYRKNKRDLSPEGSFPNGIFDYDPAIGNDVDGVDLNRNFDFNWAFGDTFLEPDNSDYGAHFDYYRGDEPFSESEAIALRELALENDFVFSIVWHSSRSGNLSEKVFTSWQWEDTKDSPDLDIMKSMADYFAGLMETEDGTGTYLSVYSGSRNGKLHDWFYRETGCIQYLVECGTA</sequence>
<dbReference type="GO" id="GO:0004181">
    <property type="term" value="F:metallocarboxypeptidase activity"/>
    <property type="evidence" value="ECO:0007669"/>
    <property type="project" value="InterPro"/>
</dbReference>
<evidence type="ECO:0000256" key="3">
    <source>
        <dbReference type="ARBA" id="ARBA00022670"/>
    </source>
</evidence>
<evidence type="ECO:0000256" key="5">
    <source>
        <dbReference type="ARBA" id="ARBA00022801"/>
    </source>
</evidence>
<keyword evidence="4" id="KW-0479">Metal-binding</keyword>
<protein>
    <recommendedName>
        <fullName evidence="8">Peptidase M14 domain-containing protein</fullName>
    </recommendedName>
</protein>
<dbReference type="AlphaFoldDB" id="A0A381VGZ8"/>
<dbReference type="InterPro" id="IPR057246">
    <property type="entry name" value="CARBOXYPEPT_ZN_1"/>
</dbReference>
<dbReference type="Pfam" id="PF00246">
    <property type="entry name" value="Peptidase_M14"/>
    <property type="match status" value="1"/>
</dbReference>
<comment type="similarity">
    <text evidence="2">Belongs to the peptidase M14 family.</text>
</comment>
<proteinExistence type="inferred from homology"/>
<keyword evidence="6" id="KW-0862">Zinc</keyword>
<dbReference type="PROSITE" id="PS00132">
    <property type="entry name" value="CARBOXYPEPT_ZN_1"/>
    <property type="match status" value="1"/>
</dbReference>
<dbReference type="PANTHER" id="PTHR11705:SF143">
    <property type="entry name" value="SLL0236 PROTEIN"/>
    <property type="match status" value="1"/>
</dbReference>